<sequence>MHEYLSYLAEKRLLESYLEKVEAKRQEFTEFANYFKRDSDTPKPKSIIIGKFLGNGKKFKVALLFYLEKVEAKRQEFTEFANYFKRDSDTPKPKKKAHREKNSRSPFFLEIEEEAVPKNAPTMSS</sequence>
<gene>
    <name evidence="2" type="ORF">DY000_02043958</name>
</gene>
<keyword evidence="3" id="KW-1185">Reference proteome</keyword>
<evidence type="ECO:0000313" key="3">
    <source>
        <dbReference type="Proteomes" id="UP000266723"/>
    </source>
</evidence>
<organism evidence="2 3">
    <name type="scientific">Brassica cretica</name>
    <name type="common">Mustard</name>
    <dbReference type="NCBI Taxonomy" id="69181"/>
    <lineage>
        <taxon>Eukaryota</taxon>
        <taxon>Viridiplantae</taxon>
        <taxon>Streptophyta</taxon>
        <taxon>Embryophyta</taxon>
        <taxon>Tracheophyta</taxon>
        <taxon>Spermatophyta</taxon>
        <taxon>Magnoliopsida</taxon>
        <taxon>eudicotyledons</taxon>
        <taxon>Gunneridae</taxon>
        <taxon>Pentapetalae</taxon>
        <taxon>rosids</taxon>
        <taxon>malvids</taxon>
        <taxon>Brassicales</taxon>
        <taxon>Brassicaceae</taxon>
        <taxon>Brassiceae</taxon>
        <taxon>Brassica</taxon>
    </lineage>
</organism>
<feature type="region of interest" description="Disordered" evidence="1">
    <location>
        <begin position="85"/>
        <end position="125"/>
    </location>
</feature>
<reference evidence="2 3" key="1">
    <citation type="journal article" date="2020" name="BMC Genomics">
        <title>Intraspecific diversification of the crop wild relative Brassica cretica Lam. using demographic model selection.</title>
        <authorList>
            <person name="Kioukis A."/>
            <person name="Michalopoulou V.A."/>
            <person name="Briers L."/>
            <person name="Pirintsos S."/>
            <person name="Studholme D.J."/>
            <person name="Pavlidis P."/>
            <person name="Sarris P.F."/>
        </authorList>
    </citation>
    <scope>NUCLEOTIDE SEQUENCE [LARGE SCALE GENOMIC DNA]</scope>
    <source>
        <strain evidence="3">cv. PFS-1207/04</strain>
    </source>
</reference>
<dbReference type="Proteomes" id="UP000266723">
    <property type="component" value="Unassembled WGS sequence"/>
</dbReference>
<comment type="caution">
    <text evidence="2">The sequence shown here is derived from an EMBL/GenBank/DDBJ whole genome shotgun (WGS) entry which is preliminary data.</text>
</comment>
<name>A0ABQ7BA13_BRACR</name>
<proteinExistence type="predicted"/>
<evidence type="ECO:0000256" key="1">
    <source>
        <dbReference type="SAM" id="MobiDB-lite"/>
    </source>
</evidence>
<evidence type="ECO:0000313" key="2">
    <source>
        <dbReference type="EMBL" id="KAF3529010.1"/>
    </source>
</evidence>
<dbReference type="EMBL" id="QGKV02001507">
    <property type="protein sequence ID" value="KAF3529010.1"/>
    <property type="molecule type" value="Genomic_DNA"/>
</dbReference>
<protein>
    <submittedName>
        <fullName evidence="2">Uncharacterized protein</fullName>
    </submittedName>
</protein>
<accession>A0ABQ7BA13</accession>